<dbReference type="PROSITE" id="PS51164">
    <property type="entry name" value="CBM1_2"/>
    <property type="match status" value="2"/>
</dbReference>
<protein>
    <recommendedName>
        <fullName evidence="4 11">Alpha-galactosidase</fullName>
        <ecNumber evidence="4 11">3.2.1.22</ecNumber>
    </recommendedName>
    <alternativeName>
        <fullName evidence="11">Melibiase</fullName>
    </alternativeName>
</protein>
<keyword evidence="6 13" id="KW-0732">Signal</keyword>
<dbReference type="GO" id="GO:0005995">
    <property type="term" value="P:melibiose catabolic process"/>
    <property type="evidence" value="ECO:0007669"/>
    <property type="project" value="UniProtKB-ARBA"/>
</dbReference>
<dbReference type="CDD" id="cd14792">
    <property type="entry name" value="GH27"/>
    <property type="match status" value="1"/>
</dbReference>
<dbReference type="RefSeq" id="XP_040731304.1">
    <property type="nucleotide sequence ID" value="XM_040874986.1"/>
</dbReference>
<accession>A0A364KTB0</accession>
<dbReference type="GO" id="GO:0005576">
    <property type="term" value="C:extracellular region"/>
    <property type="evidence" value="ECO:0007669"/>
    <property type="project" value="UniProtKB-SubCell"/>
</dbReference>
<proteinExistence type="inferred from homology"/>
<dbReference type="SUPFAM" id="SSF51445">
    <property type="entry name" value="(Trans)glycosidases"/>
    <property type="match status" value="2"/>
</dbReference>
<feature type="domain" description="CBM1" evidence="14">
    <location>
        <begin position="479"/>
        <end position="517"/>
    </location>
</feature>
<reference evidence="15 16" key="1">
    <citation type="journal article" date="2017" name="Biotechnol. Biofuels">
        <title>Differential beta-glucosidase expression as a function of carbon source availability in Talaromyces amestolkiae: a genomic and proteomic approach.</title>
        <authorList>
            <person name="de Eugenio L.I."/>
            <person name="Mendez-Liter J.A."/>
            <person name="Nieto-Dominguez M."/>
            <person name="Alonso L."/>
            <person name="Gil-Munoz J."/>
            <person name="Barriuso J."/>
            <person name="Prieto A."/>
            <person name="Martinez M.J."/>
        </authorList>
    </citation>
    <scope>NUCLEOTIDE SEQUENCE [LARGE SCALE GENOMIC DNA]</scope>
    <source>
        <strain evidence="15 16">CIB</strain>
    </source>
</reference>
<keyword evidence="7 11" id="KW-0378">Hydrolase</keyword>
<dbReference type="Gene3D" id="3.20.20.70">
    <property type="entry name" value="Aldolase class I"/>
    <property type="match status" value="1"/>
</dbReference>
<feature type="region of interest" description="Disordered" evidence="12">
    <location>
        <begin position="457"/>
        <end position="486"/>
    </location>
</feature>
<dbReference type="GO" id="GO:0030248">
    <property type="term" value="F:cellulose binding"/>
    <property type="evidence" value="ECO:0007669"/>
    <property type="project" value="InterPro"/>
</dbReference>
<dbReference type="SUPFAM" id="SSF51011">
    <property type="entry name" value="Glycosyl hydrolase domain"/>
    <property type="match status" value="1"/>
</dbReference>
<dbReference type="InterPro" id="IPR041233">
    <property type="entry name" value="Melibiase_C"/>
</dbReference>
<dbReference type="Pfam" id="PF17801">
    <property type="entry name" value="Melibiase_C"/>
    <property type="match status" value="1"/>
</dbReference>
<feature type="domain" description="CBM1" evidence="14">
    <location>
        <begin position="998"/>
        <end position="1034"/>
    </location>
</feature>
<dbReference type="GO" id="GO:0004557">
    <property type="term" value="F:alpha-galactosidase activity"/>
    <property type="evidence" value="ECO:0007669"/>
    <property type="project" value="UniProtKB-EC"/>
</dbReference>
<evidence type="ECO:0000256" key="6">
    <source>
        <dbReference type="ARBA" id="ARBA00022729"/>
    </source>
</evidence>
<dbReference type="STRING" id="1196081.A0A364KTB0"/>
<evidence type="ECO:0000256" key="1">
    <source>
        <dbReference type="ARBA" id="ARBA00001255"/>
    </source>
</evidence>
<dbReference type="InterPro" id="IPR013780">
    <property type="entry name" value="Glyco_hydro_b"/>
</dbReference>
<dbReference type="FunFam" id="3.20.20.70:FF:000202">
    <property type="entry name" value="Alpha-galactosidase"/>
    <property type="match status" value="1"/>
</dbReference>
<evidence type="ECO:0000256" key="8">
    <source>
        <dbReference type="ARBA" id="ARBA00023157"/>
    </source>
</evidence>
<dbReference type="PANTHER" id="PTHR11452">
    <property type="entry name" value="ALPHA-GALACTOSIDASE/ALPHA-N-ACETYLGALACTOSAMINIDASE"/>
    <property type="match status" value="1"/>
</dbReference>
<evidence type="ECO:0000256" key="11">
    <source>
        <dbReference type="RuleBase" id="RU361168"/>
    </source>
</evidence>
<dbReference type="InterPro" id="IPR013785">
    <property type="entry name" value="Aldolase_TIM"/>
</dbReference>
<dbReference type="SUPFAM" id="SSF57180">
    <property type="entry name" value="Cellulose-binding domain"/>
    <property type="match status" value="2"/>
</dbReference>
<organism evidence="15 16">
    <name type="scientific">Talaromyces amestolkiae</name>
    <dbReference type="NCBI Taxonomy" id="1196081"/>
    <lineage>
        <taxon>Eukaryota</taxon>
        <taxon>Fungi</taxon>
        <taxon>Dikarya</taxon>
        <taxon>Ascomycota</taxon>
        <taxon>Pezizomycotina</taxon>
        <taxon>Eurotiomycetes</taxon>
        <taxon>Eurotiomycetidae</taxon>
        <taxon>Eurotiales</taxon>
        <taxon>Trichocomaceae</taxon>
        <taxon>Talaromyces</taxon>
        <taxon>Talaromyces sect. Talaromyces</taxon>
    </lineage>
</organism>
<dbReference type="GeneID" id="63792016"/>
<evidence type="ECO:0000256" key="9">
    <source>
        <dbReference type="ARBA" id="ARBA00023180"/>
    </source>
</evidence>
<evidence type="ECO:0000313" key="15">
    <source>
        <dbReference type="EMBL" id="RAO66788.1"/>
    </source>
</evidence>
<evidence type="ECO:0000259" key="14">
    <source>
        <dbReference type="PROSITE" id="PS51164"/>
    </source>
</evidence>
<gene>
    <name evidence="15" type="ORF">BHQ10_002800</name>
</gene>
<comment type="caution">
    <text evidence="15">The sequence shown here is derived from an EMBL/GenBank/DDBJ whole genome shotgun (WGS) entry which is preliminary data.</text>
</comment>
<dbReference type="PRINTS" id="PR00740">
    <property type="entry name" value="GLHYDRLASE27"/>
</dbReference>
<evidence type="ECO:0000256" key="4">
    <source>
        <dbReference type="ARBA" id="ARBA00012755"/>
    </source>
</evidence>
<dbReference type="Gene3D" id="2.60.40.1180">
    <property type="entry name" value="Golgi alpha-mannosidase II"/>
    <property type="match status" value="1"/>
</dbReference>
<comment type="similarity">
    <text evidence="3 11">Belongs to the glycosyl hydrolase 27 family.</text>
</comment>
<evidence type="ECO:0000313" key="16">
    <source>
        <dbReference type="Proteomes" id="UP000249363"/>
    </source>
</evidence>
<dbReference type="InterPro" id="IPR000254">
    <property type="entry name" value="CBD"/>
</dbReference>
<dbReference type="PRINTS" id="PR00748">
    <property type="entry name" value="MELIBIASE"/>
</dbReference>
<dbReference type="InterPro" id="IPR017853">
    <property type="entry name" value="GH"/>
</dbReference>
<evidence type="ECO:0000256" key="7">
    <source>
        <dbReference type="ARBA" id="ARBA00022801"/>
    </source>
</evidence>
<dbReference type="Pfam" id="PF16499">
    <property type="entry name" value="Melibiase_2"/>
    <property type="match status" value="1"/>
</dbReference>
<keyword evidence="9" id="KW-0325">Glycoprotein</keyword>
<dbReference type="AlphaFoldDB" id="A0A364KTB0"/>
<evidence type="ECO:0000256" key="5">
    <source>
        <dbReference type="ARBA" id="ARBA00022525"/>
    </source>
</evidence>
<evidence type="ECO:0000256" key="10">
    <source>
        <dbReference type="ARBA" id="ARBA00023295"/>
    </source>
</evidence>
<dbReference type="InterPro" id="IPR035971">
    <property type="entry name" value="CBD_sf"/>
</dbReference>
<feature type="compositionally biased region" description="Low complexity" evidence="12">
    <location>
        <begin position="457"/>
        <end position="477"/>
    </location>
</feature>
<dbReference type="PROSITE" id="PS00562">
    <property type="entry name" value="CBM1_1"/>
    <property type="match status" value="1"/>
</dbReference>
<comment type="subcellular location">
    <subcellularLocation>
        <location evidence="2">Secreted</location>
    </subcellularLocation>
</comment>
<feature type="signal peptide" evidence="13">
    <location>
        <begin position="1"/>
        <end position="15"/>
    </location>
</feature>
<keyword evidence="10 11" id="KW-0326">Glycosidase</keyword>
<dbReference type="EC" id="3.2.1.22" evidence="4 11"/>
<evidence type="ECO:0000256" key="12">
    <source>
        <dbReference type="SAM" id="MobiDB-lite"/>
    </source>
</evidence>
<keyword evidence="5" id="KW-0964">Secreted</keyword>
<sequence length="1034" mass="110497">MKCLTIAILASTATALNNGLAVTPQMGWDDWNAFGCSLSQSLILNTASVIVKTGLRDLGYHYVILDDCWSSGRGSNNSIIPDSSKFPNGMAWLGNQLHAQGLGFGMYSSAGTKTCAGYPGSLGYETVDADTFASWGVDYLKYDNCNNNGEAGTQAASSARYEAMEKALAASGRNILYAICNWGQDSPWIWGPSVGNSWRITGDITDSFNTENSVCQVPNYGGYGCSVTQILSKQATISSYSVKGGWNDLDMLEVGNGGMSDSEYVAHFSLWAAAKSPLIMGNDMTKLIASDYSILANPAVIAVNQDPLGVAATYRWTQNNIQLWSGPLVSTSGSSVNDQVVALYNNGGSSATVSASISDIFGSSSVPSVQFEIRDLWGSRLNDSQAQAILTNGAAANPSLLYNATAKSYASGLAQGDSKLLGTSIGSVTAPGGSISVSVPADGCRILRLRAVTSSSTSSSTSISTTTGTSTTTTSPSQPLQTHWGQCGGQGYSGPTQCQSPYTCQVENMVQVFAATVVAAAAATDLSRRQSSSTTAVVDLSTNRGATKHLASGFIYGIPDNETQIPDHWYTNMGFEYNRGGGAQMDAPNRGWVWGLNEYKGRFQSTLSNYQVTRKFGGTFIILPHDIWGTDHTNSSTHWPGDNGDWSSYDAFLDQLLSDIKASNMVDHSVFDIWNEPDISIFWARSSAQWVELYTRTHQRIRSDSALNAMQISGPTLAYRPSSSNSWWTSWLQAIKSNNAIPDQYAYHLEGGTTAVDNDLQTSNQTLGALLSQYGLPERQININEYANTGEQVPAGAAWWIARFERYDAIGLRGNWRGGCTLHDLFADLLTKTSNPNSCGATDYAPAPEYPVYEYYNLNMTGHRVATQGSGDRQIDVYATVGSDGVVRVLCGVRINTGTWYITIDNLSSVGLPTSGTLNIQTWGFPGGSSVFSTASGLQNKGVASHSYSGNSVTFPVYQTDTSTAWAFEFRAGSGTSSTTTTSVSSTTSTTSTSPSAATQTHYGQCGGEGWTGPTQCAPPYACESENTWYSQCL</sequence>
<evidence type="ECO:0000256" key="3">
    <source>
        <dbReference type="ARBA" id="ARBA00009743"/>
    </source>
</evidence>
<keyword evidence="8 11" id="KW-1015">Disulfide bond</keyword>
<dbReference type="Proteomes" id="UP000249363">
    <property type="component" value="Unassembled WGS sequence"/>
</dbReference>
<comment type="catalytic activity">
    <reaction evidence="1 11">
        <text>Hydrolysis of terminal, non-reducing alpha-D-galactose residues in alpha-D-galactosides, including galactose oligosaccharides, galactomannans and galactolipids.</text>
        <dbReference type="EC" id="3.2.1.22"/>
    </reaction>
</comment>
<dbReference type="SMART" id="SM00236">
    <property type="entry name" value="fCBD"/>
    <property type="match status" value="2"/>
</dbReference>
<evidence type="ECO:0000256" key="2">
    <source>
        <dbReference type="ARBA" id="ARBA00004613"/>
    </source>
</evidence>
<name>A0A364KTB0_TALAM</name>
<dbReference type="Gene3D" id="3.20.20.80">
    <property type="entry name" value="Glycosidases"/>
    <property type="match status" value="1"/>
</dbReference>
<feature type="chain" id="PRO_5016595280" description="Alpha-galactosidase" evidence="13">
    <location>
        <begin position="16"/>
        <end position="1034"/>
    </location>
</feature>
<dbReference type="InterPro" id="IPR006215">
    <property type="entry name" value="Glyco_hydro_melibiase"/>
</dbReference>
<feature type="region of interest" description="Disordered" evidence="12">
    <location>
        <begin position="974"/>
        <end position="1001"/>
    </location>
</feature>
<dbReference type="InterPro" id="IPR002241">
    <property type="entry name" value="Glyco_hydro_27"/>
</dbReference>
<dbReference type="EMBL" id="MIKG01000004">
    <property type="protein sequence ID" value="RAO66788.1"/>
    <property type="molecule type" value="Genomic_DNA"/>
</dbReference>
<keyword evidence="16" id="KW-1185">Reference proteome</keyword>
<feature type="compositionally biased region" description="Low complexity" evidence="12">
    <location>
        <begin position="974"/>
        <end position="996"/>
    </location>
</feature>
<dbReference type="Pfam" id="PF00734">
    <property type="entry name" value="CBM_1"/>
    <property type="match status" value="2"/>
</dbReference>
<evidence type="ECO:0000256" key="13">
    <source>
        <dbReference type="SAM" id="SignalP"/>
    </source>
</evidence>
<dbReference type="OrthoDB" id="3445803at2759"/>
<dbReference type="PANTHER" id="PTHR11452:SF75">
    <property type="entry name" value="ALPHA-GALACTOSIDASE MEL1"/>
    <property type="match status" value="1"/>
</dbReference>